<accession>A0A3E1EXG3</accession>
<evidence type="ECO:0000313" key="4">
    <source>
        <dbReference type="EMBL" id="RFC54222.1"/>
    </source>
</evidence>
<feature type="chain" id="PRO_5017555740" description="Secretion system C-terminal sorting domain-containing protein" evidence="2">
    <location>
        <begin position="24"/>
        <end position="219"/>
    </location>
</feature>
<evidence type="ECO:0000256" key="1">
    <source>
        <dbReference type="ARBA" id="ARBA00022729"/>
    </source>
</evidence>
<evidence type="ECO:0000259" key="3">
    <source>
        <dbReference type="Pfam" id="PF18962"/>
    </source>
</evidence>
<organism evidence="4 5">
    <name type="scientific">Brumimicrobium aurantiacum</name>
    <dbReference type="NCBI Taxonomy" id="1737063"/>
    <lineage>
        <taxon>Bacteria</taxon>
        <taxon>Pseudomonadati</taxon>
        <taxon>Bacteroidota</taxon>
        <taxon>Flavobacteriia</taxon>
        <taxon>Flavobacteriales</taxon>
        <taxon>Crocinitomicaceae</taxon>
        <taxon>Brumimicrobium</taxon>
    </lineage>
</organism>
<dbReference type="OrthoDB" id="1055762at2"/>
<feature type="signal peptide" evidence="2">
    <location>
        <begin position="1"/>
        <end position="23"/>
    </location>
</feature>
<dbReference type="InterPro" id="IPR026444">
    <property type="entry name" value="Secre_tail"/>
</dbReference>
<dbReference type="Pfam" id="PF18962">
    <property type="entry name" value="Por_Secre_tail"/>
    <property type="match status" value="1"/>
</dbReference>
<reference evidence="4 5" key="1">
    <citation type="submission" date="2018-08" db="EMBL/GenBank/DDBJ databases">
        <title>The draft genome squence of Brumimicrobium sp. N62.</title>
        <authorList>
            <person name="Du Z.-J."/>
            <person name="Luo H.-R."/>
        </authorList>
    </citation>
    <scope>NUCLEOTIDE SEQUENCE [LARGE SCALE GENOMIC DNA]</scope>
    <source>
        <strain evidence="4 5">N62</strain>
    </source>
</reference>
<evidence type="ECO:0000313" key="5">
    <source>
        <dbReference type="Proteomes" id="UP000257127"/>
    </source>
</evidence>
<feature type="domain" description="Secretion system C-terminal sorting" evidence="3">
    <location>
        <begin position="146"/>
        <end position="208"/>
    </location>
</feature>
<dbReference type="EMBL" id="QURB01000005">
    <property type="protein sequence ID" value="RFC54222.1"/>
    <property type="molecule type" value="Genomic_DNA"/>
</dbReference>
<evidence type="ECO:0000256" key="2">
    <source>
        <dbReference type="SAM" id="SignalP"/>
    </source>
</evidence>
<proteinExistence type="predicted"/>
<keyword evidence="5" id="KW-1185">Reference proteome</keyword>
<keyword evidence="1 2" id="KW-0732">Signal</keyword>
<dbReference type="AlphaFoldDB" id="A0A3E1EXG3"/>
<protein>
    <recommendedName>
        <fullName evidence="3">Secretion system C-terminal sorting domain-containing protein</fullName>
    </recommendedName>
</protein>
<dbReference type="RefSeq" id="WP_116881062.1">
    <property type="nucleotide sequence ID" value="NZ_QURB01000005.1"/>
</dbReference>
<comment type="caution">
    <text evidence="4">The sequence shown here is derived from an EMBL/GenBank/DDBJ whole genome shotgun (WGS) entry which is preliminary data.</text>
</comment>
<gene>
    <name evidence="4" type="ORF">DXU93_09555</name>
</gene>
<dbReference type="Proteomes" id="UP000257127">
    <property type="component" value="Unassembled WGS sequence"/>
</dbReference>
<name>A0A3E1EXG3_9FLAO</name>
<sequence>MKSFTTFIAILAFFFFNLSNLYGQSSDTINTNFNDTRFSKFDGVWHAYDSIGNSYYEINKDFISIKYEKTTTSNQIKVFEASNQLVFKRKNVLGWYDYEVNVSEDSIFNYVINLESSSLTNLVEISTKGSYLSTPNDSEHGNQWYPADSYIDVDFSIENVSNVTIAVSPVSGSGSVNNYVVNLNESTKQIDVSNLNTGWYSVTLMCDGTLKDAKLVYVN</sequence>